<feature type="domain" description="Carrier" evidence="4">
    <location>
        <begin position="37"/>
        <end position="112"/>
    </location>
</feature>
<keyword evidence="3" id="KW-0597">Phosphoprotein</keyword>
<gene>
    <name evidence="5" type="ORF">DLJ59_18330</name>
</gene>
<evidence type="ECO:0000313" key="5">
    <source>
        <dbReference type="EMBL" id="RQX01438.1"/>
    </source>
</evidence>
<dbReference type="GO" id="GO:0072330">
    <property type="term" value="P:monocarboxylic acid biosynthetic process"/>
    <property type="evidence" value="ECO:0007669"/>
    <property type="project" value="UniProtKB-ARBA"/>
</dbReference>
<proteinExistence type="predicted"/>
<keyword evidence="2" id="KW-0596">Phosphopantetheine</keyword>
<dbReference type="PANTHER" id="PTHR44845:SF6">
    <property type="entry name" value="BETA-ALANINE-ACTIVATING ENZYME"/>
    <property type="match status" value="1"/>
</dbReference>
<dbReference type="Proteomes" id="UP000282312">
    <property type="component" value="Unassembled WGS sequence"/>
</dbReference>
<dbReference type="InterPro" id="IPR009081">
    <property type="entry name" value="PP-bd_ACP"/>
</dbReference>
<dbReference type="Gene3D" id="1.10.1200.10">
    <property type="entry name" value="ACP-like"/>
    <property type="match status" value="1"/>
</dbReference>
<accession>A0A3N9WKU3</accession>
<evidence type="ECO:0000256" key="3">
    <source>
        <dbReference type="ARBA" id="ARBA00022553"/>
    </source>
</evidence>
<dbReference type="PROSITE" id="PS00012">
    <property type="entry name" value="PHOSPHOPANTETHEINE"/>
    <property type="match status" value="1"/>
</dbReference>
<name>A0A3N9WKU3_9ACTN</name>
<dbReference type="Pfam" id="PF00550">
    <property type="entry name" value="PP-binding"/>
    <property type="match status" value="1"/>
</dbReference>
<keyword evidence="6" id="KW-1185">Reference proteome</keyword>
<dbReference type="SUPFAM" id="SSF47336">
    <property type="entry name" value="ACP-like"/>
    <property type="match status" value="1"/>
</dbReference>
<evidence type="ECO:0000259" key="4">
    <source>
        <dbReference type="PROSITE" id="PS50075"/>
    </source>
</evidence>
<comment type="caution">
    <text evidence="5">The sequence shown here is derived from an EMBL/GenBank/DDBJ whole genome shotgun (WGS) entry which is preliminary data.</text>
</comment>
<dbReference type="AlphaFoldDB" id="A0A3N9WKU3"/>
<dbReference type="GO" id="GO:0044550">
    <property type="term" value="P:secondary metabolite biosynthetic process"/>
    <property type="evidence" value="ECO:0007669"/>
    <property type="project" value="UniProtKB-ARBA"/>
</dbReference>
<dbReference type="GO" id="GO:0031177">
    <property type="term" value="F:phosphopantetheine binding"/>
    <property type="evidence" value="ECO:0007669"/>
    <property type="project" value="InterPro"/>
</dbReference>
<sequence length="124" mass="13258">MVPAAVVTLDALPQTPNHKVDLNALPAVTVESRADGSPRDDLERNLAGFWGQLLNRDQVGIHNDFFRTGGNSLQVMRVIAHVRKTYGVGVPASYLFEQPTVAALAARVREALAAGPADAGRQDS</sequence>
<evidence type="ECO:0000313" key="6">
    <source>
        <dbReference type="Proteomes" id="UP000282312"/>
    </source>
</evidence>
<dbReference type="Gene3D" id="3.30.300.30">
    <property type="match status" value="1"/>
</dbReference>
<dbReference type="InterPro" id="IPR045851">
    <property type="entry name" value="AMP-bd_C_sf"/>
</dbReference>
<dbReference type="PANTHER" id="PTHR44845">
    <property type="entry name" value="CARRIER DOMAIN-CONTAINING PROTEIN"/>
    <property type="match status" value="1"/>
</dbReference>
<dbReference type="PROSITE" id="PS50075">
    <property type="entry name" value="CARRIER"/>
    <property type="match status" value="1"/>
</dbReference>
<dbReference type="EMBL" id="QGSZ01000224">
    <property type="protein sequence ID" value="RQX01438.1"/>
    <property type="molecule type" value="Genomic_DNA"/>
</dbReference>
<dbReference type="InterPro" id="IPR020806">
    <property type="entry name" value="PKS_PP-bd"/>
</dbReference>
<comment type="cofactor">
    <cofactor evidence="1">
        <name>pantetheine 4'-phosphate</name>
        <dbReference type="ChEBI" id="CHEBI:47942"/>
    </cofactor>
</comment>
<evidence type="ECO:0000256" key="1">
    <source>
        <dbReference type="ARBA" id="ARBA00001957"/>
    </source>
</evidence>
<protein>
    <recommendedName>
        <fullName evidence="4">Carrier domain-containing protein</fullName>
    </recommendedName>
</protein>
<dbReference type="FunFam" id="1.10.1200.10:FF:000016">
    <property type="entry name" value="Non-ribosomal peptide synthase"/>
    <property type="match status" value="1"/>
</dbReference>
<reference evidence="5 6" key="1">
    <citation type="submission" date="2018-05" db="EMBL/GenBank/DDBJ databases">
        <title>Micromonospora from Atacama Desert.</title>
        <authorList>
            <person name="Carro L."/>
            <person name="Goodfellow M."/>
            <person name="Klenk H.-P."/>
        </authorList>
    </citation>
    <scope>NUCLEOTIDE SEQUENCE [LARGE SCALE GENOMIC DNA]</scope>
    <source>
        <strain evidence="5 6">LB39</strain>
    </source>
</reference>
<dbReference type="InterPro" id="IPR036736">
    <property type="entry name" value="ACP-like_sf"/>
</dbReference>
<dbReference type="InterPro" id="IPR006162">
    <property type="entry name" value="Ppantetheine_attach_site"/>
</dbReference>
<organism evidence="5 6">
    <name type="scientific">Micromonospora inaquosa</name>
    <dbReference type="NCBI Taxonomy" id="2203716"/>
    <lineage>
        <taxon>Bacteria</taxon>
        <taxon>Bacillati</taxon>
        <taxon>Actinomycetota</taxon>
        <taxon>Actinomycetes</taxon>
        <taxon>Micromonosporales</taxon>
        <taxon>Micromonosporaceae</taxon>
        <taxon>Micromonospora</taxon>
    </lineage>
</organism>
<evidence type="ECO:0000256" key="2">
    <source>
        <dbReference type="ARBA" id="ARBA00022450"/>
    </source>
</evidence>
<dbReference type="SMART" id="SM00823">
    <property type="entry name" value="PKS_PP"/>
    <property type="match status" value="1"/>
</dbReference>
<dbReference type="SUPFAM" id="SSF56801">
    <property type="entry name" value="Acetyl-CoA synthetase-like"/>
    <property type="match status" value="1"/>
</dbReference>
<dbReference type="OrthoDB" id="518159at2"/>